<dbReference type="Proteomes" id="UP000541352">
    <property type="component" value="Unassembled WGS sequence"/>
</dbReference>
<keyword evidence="3" id="KW-1185">Reference proteome</keyword>
<accession>A0A7W5ZLH8</accession>
<dbReference type="Pfam" id="PF04390">
    <property type="entry name" value="LptE"/>
    <property type="match status" value="1"/>
</dbReference>
<keyword evidence="1" id="KW-0472">Membrane</keyword>
<proteinExistence type="predicted"/>
<evidence type="ECO:0000313" key="3">
    <source>
        <dbReference type="Proteomes" id="UP000541352"/>
    </source>
</evidence>
<evidence type="ECO:0008006" key="4">
    <source>
        <dbReference type="Google" id="ProtNLM"/>
    </source>
</evidence>
<dbReference type="InterPro" id="IPR007485">
    <property type="entry name" value="LPS_assembly_LptE"/>
</dbReference>
<keyword evidence="1" id="KW-1133">Transmembrane helix</keyword>
<sequence length="214" mass="23929">MKKISFRFPVSGFLFRVLSLGFPVFGFRALTLNPKPQTVNQQPPTSNRKLQTVNLIFLTTLCISLSGCYSFRGTTLSPDFKSVTITNFTMGTAGGPANMALQFNEKMKEYYQRNTSLALLPLNGDLQLEGSITAYEVTPAAPTANDQAALNRLSITIQVKFTNNKDEEKNFDQSFSFFKDFPQSQTLSQVESRLVPQILDQIVQDIFNKSAGDW</sequence>
<dbReference type="GO" id="GO:0043165">
    <property type="term" value="P:Gram-negative-bacterium-type cell outer membrane assembly"/>
    <property type="evidence" value="ECO:0007669"/>
    <property type="project" value="InterPro"/>
</dbReference>
<dbReference type="EMBL" id="JACIBY010000003">
    <property type="protein sequence ID" value="MBB3837979.1"/>
    <property type="molecule type" value="Genomic_DNA"/>
</dbReference>
<protein>
    <recommendedName>
        <fullName evidence="4">LptE family protein</fullName>
    </recommendedName>
</protein>
<evidence type="ECO:0000256" key="1">
    <source>
        <dbReference type="SAM" id="Phobius"/>
    </source>
</evidence>
<evidence type="ECO:0000313" key="2">
    <source>
        <dbReference type="EMBL" id="MBB3837979.1"/>
    </source>
</evidence>
<feature type="transmembrane region" description="Helical" evidence="1">
    <location>
        <begin position="50"/>
        <end position="71"/>
    </location>
</feature>
<reference evidence="2 3" key="1">
    <citation type="submission" date="2020-08" db="EMBL/GenBank/DDBJ databases">
        <title>Genomic Encyclopedia of Type Strains, Phase IV (KMG-IV): sequencing the most valuable type-strain genomes for metagenomic binning, comparative biology and taxonomic classification.</title>
        <authorList>
            <person name="Goeker M."/>
        </authorList>
    </citation>
    <scope>NUCLEOTIDE SEQUENCE [LARGE SCALE GENOMIC DNA]</scope>
    <source>
        <strain evidence="2 3">DSM 17976</strain>
    </source>
</reference>
<dbReference type="GO" id="GO:0019867">
    <property type="term" value="C:outer membrane"/>
    <property type="evidence" value="ECO:0007669"/>
    <property type="project" value="InterPro"/>
</dbReference>
<name>A0A7W5ZLH8_9BACT</name>
<comment type="caution">
    <text evidence="2">The sequence shown here is derived from an EMBL/GenBank/DDBJ whole genome shotgun (WGS) entry which is preliminary data.</text>
</comment>
<dbReference type="AlphaFoldDB" id="A0A7W5ZLH8"/>
<keyword evidence="1" id="KW-0812">Transmembrane</keyword>
<dbReference type="RefSeq" id="WP_229601296.1">
    <property type="nucleotide sequence ID" value="NZ_JACIBY010000003.1"/>
</dbReference>
<organism evidence="2 3">
    <name type="scientific">Runella defluvii</name>
    <dbReference type="NCBI Taxonomy" id="370973"/>
    <lineage>
        <taxon>Bacteria</taxon>
        <taxon>Pseudomonadati</taxon>
        <taxon>Bacteroidota</taxon>
        <taxon>Cytophagia</taxon>
        <taxon>Cytophagales</taxon>
        <taxon>Spirosomataceae</taxon>
        <taxon>Runella</taxon>
    </lineage>
</organism>
<gene>
    <name evidence="2" type="ORF">FHS57_001976</name>
</gene>